<protein>
    <recommendedName>
        <fullName evidence="4">BNR repeat-like domain-containing protein</fullName>
    </recommendedName>
</protein>
<proteinExistence type="predicted"/>
<name>A0A1I4NRY5_9BURK</name>
<dbReference type="Proteomes" id="UP000199470">
    <property type="component" value="Unassembled WGS sequence"/>
</dbReference>
<accession>A0A1I4NRY5</accession>
<feature type="signal peptide" evidence="1">
    <location>
        <begin position="1"/>
        <end position="24"/>
    </location>
</feature>
<dbReference type="Gene3D" id="2.120.10.10">
    <property type="match status" value="1"/>
</dbReference>
<dbReference type="AlphaFoldDB" id="A0A1I4NRY5"/>
<dbReference type="CDD" id="cd15482">
    <property type="entry name" value="Sialidase_non-viral"/>
    <property type="match status" value="1"/>
</dbReference>
<gene>
    <name evidence="2" type="ORF">SAMN02982985_03087</name>
</gene>
<dbReference type="InterPro" id="IPR036278">
    <property type="entry name" value="Sialidase_sf"/>
</dbReference>
<evidence type="ECO:0008006" key="4">
    <source>
        <dbReference type="Google" id="ProtNLM"/>
    </source>
</evidence>
<evidence type="ECO:0000313" key="3">
    <source>
        <dbReference type="Proteomes" id="UP000199470"/>
    </source>
</evidence>
<keyword evidence="1" id="KW-0732">Signal</keyword>
<sequence>MKLTTAIKLGSLLLLAALASGAHAQMDHGKRMAAKAELGTAAALDPQGRLWIASKEQAAGSPAQYVVLQSSPDMGASWSAPRRIQQEPEAVAADGESRPKLAFGSQGQIYIAYTKPLGKPYTGEIRFVRSLDGGQTFSAPVTVHRNRDEITHRFESMIVDREGRIHIAWIDKRDIELAKARKQAYRGAAIYYAVSDDAGASFKGDYKAADHSCECCRIAMALTPQGKAVAMWRHVFEPNVRDHALRELTPDGAPPPLQRASFDDWHIDACPHHGPALAFGADGKRHQTWFGVRGEAGGVFYGVADADGKLGQVQQLGSAQAEHADVLVDGKTITLVWKQFDGKATAIWGRRSTDNGLNWTSGVLASSRGNSDQPHLLATPAGAFLLWRTQDEGVRILPAIPATSATGTLP</sequence>
<organism evidence="2 3">
    <name type="scientific">Rugamonas rubra</name>
    <dbReference type="NCBI Taxonomy" id="758825"/>
    <lineage>
        <taxon>Bacteria</taxon>
        <taxon>Pseudomonadati</taxon>
        <taxon>Pseudomonadota</taxon>
        <taxon>Betaproteobacteria</taxon>
        <taxon>Burkholderiales</taxon>
        <taxon>Oxalobacteraceae</taxon>
        <taxon>Telluria group</taxon>
        <taxon>Rugamonas</taxon>
    </lineage>
</organism>
<feature type="chain" id="PRO_5011785141" description="BNR repeat-like domain-containing protein" evidence="1">
    <location>
        <begin position="25"/>
        <end position="410"/>
    </location>
</feature>
<keyword evidence="3" id="KW-1185">Reference proteome</keyword>
<evidence type="ECO:0000313" key="2">
    <source>
        <dbReference type="EMBL" id="SFM18271.1"/>
    </source>
</evidence>
<dbReference type="STRING" id="758825.SAMN02982985_03087"/>
<dbReference type="SUPFAM" id="SSF50939">
    <property type="entry name" value="Sialidases"/>
    <property type="match status" value="1"/>
</dbReference>
<dbReference type="EMBL" id="FOTW01000014">
    <property type="protein sequence ID" value="SFM18271.1"/>
    <property type="molecule type" value="Genomic_DNA"/>
</dbReference>
<evidence type="ECO:0000256" key="1">
    <source>
        <dbReference type="SAM" id="SignalP"/>
    </source>
</evidence>
<reference evidence="2 3" key="1">
    <citation type="submission" date="2016-10" db="EMBL/GenBank/DDBJ databases">
        <authorList>
            <person name="de Groot N.N."/>
        </authorList>
    </citation>
    <scope>NUCLEOTIDE SEQUENCE [LARGE SCALE GENOMIC DNA]</scope>
    <source>
        <strain evidence="2 3">ATCC 43154</strain>
    </source>
</reference>